<name>A0A0D0ACT1_9AGAM</name>
<dbReference type="HOGENOM" id="CLU_202236_0_0_1"/>
<keyword evidence="3" id="KW-1185">Reference proteome</keyword>
<reference evidence="3" key="2">
    <citation type="submission" date="2015-01" db="EMBL/GenBank/DDBJ databases">
        <title>Evolutionary Origins and Diversification of the Mycorrhizal Mutualists.</title>
        <authorList>
            <consortium name="DOE Joint Genome Institute"/>
            <consortium name="Mycorrhizal Genomics Consortium"/>
            <person name="Kohler A."/>
            <person name="Kuo A."/>
            <person name="Nagy L.G."/>
            <person name="Floudas D."/>
            <person name="Copeland A."/>
            <person name="Barry K.W."/>
            <person name="Cichocki N."/>
            <person name="Veneault-Fourrey C."/>
            <person name="LaButti K."/>
            <person name="Lindquist E.A."/>
            <person name="Lipzen A."/>
            <person name="Lundell T."/>
            <person name="Morin E."/>
            <person name="Murat C."/>
            <person name="Riley R."/>
            <person name="Ohm R."/>
            <person name="Sun H."/>
            <person name="Tunlid A."/>
            <person name="Henrissat B."/>
            <person name="Grigoriev I.V."/>
            <person name="Hibbett D.S."/>
            <person name="Martin F."/>
        </authorList>
    </citation>
    <scope>NUCLEOTIDE SEQUENCE [LARGE SCALE GENOMIC DNA]</scope>
    <source>
        <strain evidence="3">441</strain>
    </source>
</reference>
<dbReference type="Pfam" id="PF24764">
    <property type="entry name" value="rva_4"/>
    <property type="match status" value="1"/>
</dbReference>
<gene>
    <name evidence="2" type="ORF">PISMIDRAFT_72325</name>
</gene>
<feature type="domain" description="Integrase core" evidence="1">
    <location>
        <begin position="23"/>
        <end position="58"/>
    </location>
</feature>
<evidence type="ECO:0000313" key="3">
    <source>
        <dbReference type="Proteomes" id="UP000054018"/>
    </source>
</evidence>
<organism evidence="2 3">
    <name type="scientific">Pisolithus microcarpus 441</name>
    <dbReference type="NCBI Taxonomy" id="765257"/>
    <lineage>
        <taxon>Eukaryota</taxon>
        <taxon>Fungi</taxon>
        <taxon>Dikarya</taxon>
        <taxon>Basidiomycota</taxon>
        <taxon>Agaricomycotina</taxon>
        <taxon>Agaricomycetes</taxon>
        <taxon>Agaricomycetidae</taxon>
        <taxon>Boletales</taxon>
        <taxon>Sclerodermatineae</taxon>
        <taxon>Pisolithaceae</taxon>
        <taxon>Pisolithus</taxon>
    </lineage>
</organism>
<dbReference type="Proteomes" id="UP000054018">
    <property type="component" value="Unassembled WGS sequence"/>
</dbReference>
<evidence type="ECO:0000313" key="2">
    <source>
        <dbReference type="EMBL" id="KIK29913.1"/>
    </source>
</evidence>
<feature type="non-terminal residue" evidence="2">
    <location>
        <position position="1"/>
    </location>
</feature>
<dbReference type="OrthoDB" id="2686689at2759"/>
<proteinExistence type="predicted"/>
<reference evidence="2 3" key="1">
    <citation type="submission" date="2014-04" db="EMBL/GenBank/DDBJ databases">
        <authorList>
            <consortium name="DOE Joint Genome Institute"/>
            <person name="Kuo A."/>
            <person name="Kohler A."/>
            <person name="Costa M.D."/>
            <person name="Nagy L.G."/>
            <person name="Floudas D."/>
            <person name="Copeland A."/>
            <person name="Barry K.W."/>
            <person name="Cichocki N."/>
            <person name="Veneault-Fourrey C."/>
            <person name="LaButti K."/>
            <person name="Lindquist E.A."/>
            <person name="Lipzen A."/>
            <person name="Lundell T."/>
            <person name="Morin E."/>
            <person name="Murat C."/>
            <person name="Sun H."/>
            <person name="Tunlid A."/>
            <person name="Henrissat B."/>
            <person name="Grigoriev I.V."/>
            <person name="Hibbett D.S."/>
            <person name="Martin F."/>
            <person name="Nordberg H.P."/>
            <person name="Cantor M.N."/>
            <person name="Hua S.X."/>
        </authorList>
    </citation>
    <scope>NUCLEOTIDE SEQUENCE [LARGE SCALE GENOMIC DNA]</scope>
    <source>
        <strain evidence="2 3">441</strain>
    </source>
</reference>
<dbReference type="STRING" id="765257.A0A0D0ACT1"/>
<dbReference type="AlphaFoldDB" id="A0A0D0ACT1"/>
<dbReference type="PANTHER" id="PTHR46791:SF5">
    <property type="entry name" value="CLR5 DOMAIN-CONTAINING PROTEIN-RELATED"/>
    <property type="match status" value="1"/>
</dbReference>
<protein>
    <recommendedName>
        <fullName evidence="1">Integrase core domain-containing protein</fullName>
    </recommendedName>
</protein>
<accession>A0A0D0ACT1</accession>
<dbReference type="InterPro" id="IPR058913">
    <property type="entry name" value="Integrase_dom_put"/>
</dbReference>
<feature type="non-terminal residue" evidence="2">
    <location>
        <position position="59"/>
    </location>
</feature>
<sequence length="59" mass="7014">SLHRVDRIGQALRDRRVRRQQKYYVKQPNAVWHIDGHHKLICWGIVIHGFIDGFCCTIC</sequence>
<evidence type="ECO:0000259" key="1">
    <source>
        <dbReference type="Pfam" id="PF24764"/>
    </source>
</evidence>
<dbReference type="PANTHER" id="PTHR46791">
    <property type="entry name" value="EXPRESSED PROTEIN"/>
    <property type="match status" value="1"/>
</dbReference>
<dbReference type="EMBL" id="KN833688">
    <property type="protein sequence ID" value="KIK29913.1"/>
    <property type="molecule type" value="Genomic_DNA"/>
</dbReference>